<proteinExistence type="predicted"/>
<organism evidence="7 8">
    <name type="scientific">Bacteroides cellulosilyticus</name>
    <dbReference type="NCBI Taxonomy" id="246787"/>
    <lineage>
        <taxon>Bacteria</taxon>
        <taxon>Pseudomonadati</taxon>
        <taxon>Bacteroidota</taxon>
        <taxon>Bacteroidia</taxon>
        <taxon>Bacteroidales</taxon>
        <taxon>Bacteroidaceae</taxon>
        <taxon>Bacteroides</taxon>
    </lineage>
</organism>
<evidence type="ECO:0000256" key="4">
    <source>
        <dbReference type="ARBA" id="ARBA00023136"/>
    </source>
</evidence>
<evidence type="ECO:0000256" key="2">
    <source>
        <dbReference type="ARBA" id="ARBA00022692"/>
    </source>
</evidence>
<dbReference type="InterPro" id="IPR024041">
    <property type="entry name" value="NH4_transpt_AmtB-like_dom"/>
</dbReference>
<evidence type="ECO:0000313" key="8">
    <source>
        <dbReference type="Proteomes" id="UP001221924"/>
    </source>
</evidence>
<comment type="caution">
    <text evidence="7">The sequence shown here is derived from an EMBL/GenBank/DDBJ whole genome shotgun (WGS) entry which is preliminary data.</text>
</comment>
<evidence type="ECO:0000256" key="1">
    <source>
        <dbReference type="ARBA" id="ARBA00004141"/>
    </source>
</evidence>
<dbReference type="GO" id="GO:0097272">
    <property type="term" value="P:ammonium homeostasis"/>
    <property type="evidence" value="ECO:0007669"/>
    <property type="project" value="TreeGrafter"/>
</dbReference>
<dbReference type="Proteomes" id="UP001221924">
    <property type="component" value="Unassembled WGS sequence"/>
</dbReference>
<feature type="domain" description="Ammonium transporter AmtB-like" evidence="6">
    <location>
        <begin position="12"/>
        <end position="71"/>
    </location>
</feature>
<accession>A0AAX4Y2Z1</accession>
<feature type="transmembrane region" description="Helical" evidence="5">
    <location>
        <begin position="48"/>
        <end position="71"/>
    </location>
</feature>
<name>A0AAX4Y2Z1_9BACE</name>
<sequence>MGLFALVERIFHFAVYRGFALVEAGFTRVKNTANILMKNFVDFIFGSLLYWFIGFGLMFGVGGFVGMPHFFNLSFYDG</sequence>
<evidence type="ECO:0000256" key="3">
    <source>
        <dbReference type="ARBA" id="ARBA00022989"/>
    </source>
</evidence>
<dbReference type="PANTHER" id="PTHR11730:SF89">
    <property type="entry name" value="AMMONIUM TRANSPORTER SLL0108-RELATED"/>
    <property type="match status" value="1"/>
</dbReference>
<dbReference type="GO" id="GO:0016020">
    <property type="term" value="C:membrane"/>
    <property type="evidence" value="ECO:0007669"/>
    <property type="project" value="UniProtKB-SubCell"/>
</dbReference>
<dbReference type="Gene3D" id="1.10.3430.10">
    <property type="entry name" value="Ammonium transporter AmtB like domains"/>
    <property type="match status" value="1"/>
</dbReference>
<comment type="subcellular location">
    <subcellularLocation>
        <location evidence="1">Membrane</location>
        <topology evidence="1">Multi-pass membrane protein</topology>
    </subcellularLocation>
</comment>
<keyword evidence="4 5" id="KW-0472">Membrane</keyword>
<feature type="non-terminal residue" evidence="7">
    <location>
        <position position="78"/>
    </location>
</feature>
<keyword evidence="3 5" id="KW-1133">Transmembrane helix</keyword>
<dbReference type="EMBL" id="JARFID010001094">
    <property type="protein sequence ID" value="MDE8698355.1"/>
    <property type="molecule type" value="Genomic_DNA"/>
</dbReference>
<dbReference type="InterPro" id="IPR029020">
    <property type="entry name" value="Ammonium/urea_transptr"/>
</dbReference>
<evidence type="ECO:0000259" key="6">
    <source>
        <dbReference type="Pfam" id="PF00909"/>
    </source>
</evidence>
<dbReference type="AlphaFoldDB" id="A0AAX4Y2Z1"/>
<reference evidence="7" key="1">
    <citation type="submission" date="2023-03" db="EMBL/GenBank/DDBJ databases">
        <title>DFI Biobank Strains.</title>
        <authorList>
            <person name="Mostad J."/>
            <person name="Paddock L."/>
            <person name="Medina S."/>
            <person name="Waligurski E."/>
            <person name="Barat B."/>
            <person name="Smith R."/>
            <person name="Burgo V."/>
            <person name="Metcalfe C."/>
            <person name="Woodson C."/>
            <person name="Sundararajan A."/>
            <person name="Ramaswamy R."/>
            <person name="Lin H."/>
            <person name="Pamer E.G."/>
        </authorList>
    </citation>
    <scope>NUCLEOTIDE SEQUENCE</scope>
    <source>
        <strain evidence="7">DFI.9.5</strain>
    </source>
</reference>
<evidence type="ECO:0000256" key="5">
    <source>
        <dbReference type="SAM" id="Phobius"/>
    </source>
</evidence>
<dbReference type="SUPFAM" id="SSF111352">
    <property type="entry name" value="Ammonium transporter"/>
    <property type="match status" value="1"/>
</dbReference>
<dbReference type="PANTHER" id="PTHR11730">
    <property type="entry name" value="AMMONIUM TRANSPORTER"/>
    <property type="match status" value="1"/>
</dbReference>
<evidence type="ECO:0000313" key="7">
    <source>
        <dbReference type="EMBL" id="MDE8698355.1"/>
    </source>
</evidence>
<protein>
    <submittedName>
        <fullName evidence="7">Ammonium transporter</fullName>
    </submittedName>
</protein>
<gene>
    <name evidence="7" type="ORF">PZH42_31045</name>
</gene>
<dbReference type="Pfam" id="PF00909">
    <property type="entry name" value="Ammonium_transp"/>
    <property type="match status" value="1"/>
</dbReference>
<keyword evidence="2 5" id="KW-0812">Transmembrane</keyword>
<dbReference type="GO" id="GO:0008519">
    <property type="term" value="F:ammonium channel activity"/>
    <property type="evidence" value="ECO:0007669"/>
    <property type="project" value="InterPro"/>
</dbReference>